<dbReference type="SUPFAM" id="SSF53474">
    <property type="entry name" value="alpha/beta-Hydrolases"/>
    <property type="match status" value="1"/>
</dbReference>
<dbReference type="Pfam" id="PF00561">
    <property type="entry name" value="Abhydrolase_1"/>
    <property type="match status" value="1"/>
</dbReference>
<keyword evidence="1 3" id="KW-0378">Hydrolase</keyword>
<dbReference type="PRINTS" id="PR00412">
    <property type="entry name" value="EPOXHYDRLASE"/>
</dbReference>
<dbReference type="OrthoDB" id="9780765at2"/>
<feature type="domain" description="AB hydrolase-1" evidence="2">
    <location>
        <begin position="27"/>
        <end position="304"/>
    </location>
</feature>
<reference evidence="3 4" key="1">
    <citation type="submission" date="2016-05" db="EMBL/GenBank/DDBJ databases">
        <title>Genome sequence of Pseudomonas stutzeri 273 and identification of the exopolysaccharide biosynthesis locus.</title>
        <authorList>
            <person name="Wu S."/>
            <person name="Sun C."/>
        </authorList>
    </citation>
    <scope>NUCLEOTIDE SEQUENCE [LARGE SCALE GENOMIC DNA]</scope>
    <source>
        <strain evidence="3 4">273</strain>
    </source>
</reference>
<protein>
    <submittedName>
        <fullName evidence="3">Alpha/beta hydrolase</fullName>
    </submittedName>
</protein>
<evidence type="ECO:0000259" key="2">
    <source>
        <dbReference type="Pfam" id="PF00561"/>
    </source>
</evidence>
<dbReference type="RefSeq" id="WP_045427531.1">
    <property type="nucleotide sequence ID" value="NZ_CP015641.1"/>
</dbReference>
<dbReference type="InterPro" id="IPR000073">
    <property type="entry name" value="AB_hydrolase_1"/>
</dbReference>
<sequence>MHAFEHRLLPINGITLSLYCAGPEQGPVIWLLHGFPESWYSWRHQIQALADAGYRVVIPEMRGYGQSSAPDDIASYDLITVCADIQAAMDLLGHCSVAVVGHDWGAPVAWHLALLEPQRVNVVAAMAVPYGGRPKRPAIDIIRSQFADRFNYILYFQQSGVAEAELDQDIPRTLRMMMHNTSAAVPKDLFLQDKPVGSSLYQGMRDPGAPPAWCGSDAFAVYVATFEGRGFRGALNWYRNFERNWERTAPLAERKVEQPALFLLGDKDPVGTLEAHTLQKMPSWVPDLEQHLIEDCGHWIQSEQPEQVNRLLLSFLERRYTHAR</sequence>
<dbReference type="Proteomes" id="UP000077787">
    <property type="component" value="Chromosome"/>
</dbReference>
<accession>A0A172WUH7</accession>
<name>A0A172WUH7_STUST</name>
<dbReference type="Gene3D" id="3.40.50.1820">
    <property type="entry name" value="alpha/beta hydrolase"/>
    <property type="match status" value="1"/>
</dbReference>
<proteinExistence type="predicted"/>
<dbReference type="InterPro" id="IPR000639">
    <property type="entry name" value="Epox_hydrolase-like"/>
</dbReference>
<dbReference type="EMBL" id="CP015641">
    <property type="protein sequence ID" value="ANF27103.1"/>
    <property type="molecule type" value="Genomic_DNA"/>
</dbReference>
<organism evidence="3 4">
    <name type="scientific">Stutzerimonas stutzeri</name>
    <name type="common">Pseudomonas stutzeri</name>
    <dbReference type="NCBI Taxonomy" id="316"/>
    <lineage>
        <taxon>Bacteria</taxon>
        <taxon>Pseudomonadati</taxon>
        <taxon>Pseudomonadota</taxon>
        <taxon>Gammaproteobacteria</taxon>
        <taxon>Pseudomonadales</taxon>
        <taxon>Pseudomonadaceae</taxon>
        <taxon>Stutzerimonas</taxon>
    </lineage>
</organism>
<evidence type="ECO:0000313" key="3">
    <source>
        <dbReference type="EMBL" id="ANF27103.1"/>
    </source>
</evidence>
<dbReference type="InterPro" id="IPR029058">
    <property type="entry name" value="AB_hydrolase_fold"/>
</dbReference>
<dbReference type="AlphaFoldDB" id="A0A172WUH7"/>
<evidence type="ECO:0000256" key="1">
    <source>
        <dbReference type="ARBA" id="ARBA00022801"/>
    </source>
</evidence>
<evidence type="ECO:0000313" key="4">
    <source>
        <dbReference type="Proteomes" id="UP000077787"/>
    </source>
</evidence>
<dbReference type="GO" id="GO:0016787">
    <property type="term" value="F:hydrolase activity"/>
    <property type="evidence" value="ECO:0007669"/>
    <property type="project" value="UniProtKB-KW"/>
</dbReference>
<dbReference type="PANTHER" id="PTHR43329">
    <property type="entry name" value="EPOXIDE HYDROLASE"/>
    <property type="match status" value="1"/>
</dbReference>
<gene>
    <name evidence="3" type="ORF">PS273GM_19160</name>
</gene>
<dbReference type="PRINTS" id="PR00111">
    <property type="entry name" value="ABHYDROLASE"/>
</dbReference>